<accession>A0A095AVZ8</accession>
<protein>
    <submittedName>
        <fullName evidence="1">Uncharacterized protein</fullName>
    </submittedName>
</protein>
<dbReference type="Proteomes" id="UP000029448">
    <property type="component" value="Unassembled WGS sequence"/>
</dbReference>
<dbReference type="STRING" id="104102.AtDm6_3318"/>
<comment type="caution">
    <text evidence="1">The sequence shown here is derived from an EMBL/GenBank/DDBJ whole genome shotgun (WGS) entry which is preliminary data.</text>
</comment>
<dbReference type="PATRIC" id="fig|104102.7.peg.3274"/>
<proteinExistence type="predicted"/>
<dbReference type="AlphaFoldDB" id="A0A095AVZ8"/>
<dbReference type="EMBL" id="JOKM01000106">
    <property type="protein sequence ID" value="KGB20953.1"/>
    <property type="molecule type" value="Genomic_DNA"/>
</dbReference>
<gene>
    <name evidence="1" type="ORF">AtDm6_3318</name>
</gene>
<sequence>MEKLPALFGQAGVPSARECVGAVVSANLKSVVQTGSEGRYGPCT</sequence>
<reference evidence="1 2" key="1">
    <citation type="submission" date="2014-06" db="EMBL/GenBank/DDBJ databases">
        <title>Functional and comparative genomic analyses of the Drosophila gut microbiota identify candidate symbiosis factors.</title>
        <authorList>
            <person name="Newell P.D."/>
            <person name="Chaston J.M."/>
            <person name="Douglas A.E."/>
        </authorList>
    </citation>
    <scope>NUCLEOTIDE SEQUENCE [LARGE SCALE GENOMIC DNA]</scope>
    <source>
        <strain evidence="1 2">DmCS_006</strain>
    </source>
</reference>
<name>A0A095AVZ8_9PROT</name>
<keyword evidence="2" id="KW-1185">Reference proteome</keyword>
<organism evidence="1 2">
    <name type="scientific">Acetobacter tropicalis</name>
    <dbReference type="NCBI Taxonomy" id="104102"/>
    <lineage>
        <taxon>Bacteria</taxon>
        <taxon>Pseudomonadati</taxon>
        <taxon>Pseudomonadota</taxon>
        <taxon>Alphaproteobacteria</taxon>
        <taxon>Acetobacterales</taxon>
        <taxon>Acetobacteraceae</taxon>
        <taxon>Acetobacter</taxon>
    </lineage>
</organism>
<evidence type="ECO:0000313" key="1">
    <source>
        <dbReference type="EMBL" id="KGB20953.1"/>
    </source>
</evidence>
<evidence type="ECO:0000313" key="2">
    <source>
        <dbReference type="Proteomes" id="UP000029448"/>
    </source>
</evidence>